<evidence type="ECO:0008006" key="3">
    <source>
        <dbReference type="Google" id="ProtNLM"/>
    </source>
</evidence>
<dbReference type="Gene3D" id="3.40.50.12500">
    <property type="match status" value="1"/>
</dbReference>
<dbReference type="InterPro" id="IPR026286">
    <property type="entry name" value="MaiA/AMDase"/>
</dbReference>
<sequence length="228" mass="24615">MGVLLPSGNIAAEAELRAILPYDVGIHVTRLPLKGSSREELLGMTEGVEHAAALLADTEPSLIVFHCTAVSTWDPAMDSSLCQRIGASTATQATTTAQGIINALRALNAKKVVLITPYVDEINEREVRFLSHFGVETLSVRALGLSHPQEMYAVEPGTWLDLAIHAKHENADAYFISCTAIRTLPVIAEIERVLERPVITSNQVMAWHALRLCGIGDGHVSAGQLFSI</sequence>
<dbReference type="PANTHER" id="PTHR40267">
    <property type="entry name" value="BLR3294 PROTEIN"/>
    <property type="match status" value="1"/>
</dbReference>
<evidence type="ECO:0000313" key="2">
    <source>
        <dbReference type="Proteomes" id="UP000238982"/>
    </source>
</evidence>
<protein>
    <recommendedName>
        <fullName evidence="3">Arylmalonate decarboxylase</fullName>
    </recommendedName>
</protein>
<dbReference type="Proteomes" id="UP000238982">
    <property type="component" value="Unassembled WGS sequence"/>
</dbReference>
<accession>A0A2S9MSF1</accession>
<name>A0A2S9MSF1_9BURK</name>
<organism evidence="1 2">
    <name type="scientific">Burkholderia multivorans</name>
    <dbReference type="NCBI Taxonomy" id="87883"/>
    <lineage>
        <taxon>Bacteria</taxon>
        <taxon>Pseudomonadati</taxon>
        <taxon>Pseudomonadota</taxon>
        <taxon>Betaproteobacteria</taxon>
        <taxon>Burkholderiales</taxon>
        <taxon>Burkholderiaceae</taxon>
        <taxon>Burkholderia</taxon>
        <taxon>Burkholderia cepacia complex</taxon>
    </lineage>
</organism>
<gene>
    <name evidence="1" type="ORF">C6Q15_10810</name>
</gene>
<dbReference type="InterPro" id="IPR053714">
    <property type="entry name" value="Iso_Racemase_Enz_sf"/>
</dbReference>
<dbReference type="Pfam" id="PF17645">
    <property type="entry name" value="Amdase"/>
    <property type="match status" value="1"/>
</dbReference>
<dbReference type="AlphaFoldDB" id="A0A2S9MSF1"/>
<proteinExistence type="predicted"/>
<reference evidence="1 2" key="1">
    <citation type="submission" date="2018-03" db="EMBL/GenBank/DDBJ databases">
        <authorList>
            <person name="Keele B.F."/>
        </authorList>
    </citation>
    <scope>NUCLEOTIDE SEQUENCE [LARGE SCALE GENOMIC DNA]</scope>
    <source>
        <strain evidence="1 2">AU19729</strain>
    </source>
</reference>
<evidence type="ECO:0000313" key="1">
    <source>
        <dbReference type="EMBL" id="PRF61853.1"/>
    </source>
</evidence>
<dbReference type="PIRSF" id="PIRSF015736">
    <property type="entry name" value="MI"/>
    <property type="match status" value="1"/>
</dbReference>
<dbReference type="EMBL" id="PVGH01000048">
    <property type="protein sequence ID" value="PRF61853.1"/>
    <property type="molecule type" value="Genomic_DNA"/>
</dbReference>
<comment type="caution">
    <text evidence="1">The sequence shown here is derived from an EMBL/GenBank/DDBJ whole genome shotgun (WGS) entry which is preliminary data.</text>
</comment>
<dbReference type="PANTHER" id="PTHR40267:SF1">
    <property type="entry name" value="BLR3294 PROTEIN"/>
    <property type="match status" value="1"/>
</dbReference>